<keyword evidence="2" id="KW-1185">Reference proteome</keyword>
<gene>
    <name evidence="1" type="ORF">MSZNOR_P0013</name>
</gene>
<proteinExistence type="predicted"/>
<keyword evidence="1" id="KW-0614">Plasmid</keyword>
<reference evidence="1 2" key="1">
    <citation type="submission" date="2023-03" db="EMBL/GenBank/DDBJ databases">
        <authorList>
            <person name="Pearce D."/>
        </authorList>
    </citation>
    <scope>NUCLEOTIDE SEQUENCE [LARGE SCALE GENOMIC DNA]</scope>
    <source>
        <strain evidence="1">Msz</strain>
        <plasmid evidence="1 2">MSZNORminor</plasmid>
    </source>
</reference>
<evidence type="ECO:0000313" key="2">
    <source>
        <dbReference type="Proteomes" id="UP001162030"/>
    </source>
</evidence>
<dbReference type="Proteomes" id="UP001162030">
    <property type="component" value="Plasmid MSZNORminor"/>
</dbReference>
<dbReference type="EMBL" id="OX458334">
    <property type="protein sequence ID" value="CAI8981826.1"/>
    <property type="molecule type" value="Genomic_DNA"/>
</dbReference>
<sequence length="67" mass="7655">MSINLGFHRVKDVTIGEEMVFKTDIQFSARVVNITFKDGTEYQFYIYGDVAGIPVTVYERESERTAA</sequence>
<organism evidence="1 2">
    <name type="scientific">Methylocaldum szegediense</name>
    <dbReference type="NCBI Taxonomy" id="73780"/>
    <lineage>
        <taxon>Bacteria</taxon>
        <taxon>Pseudomonadati</taxon>
        <taxon>Pseudomonadota</taxon>
        <taxon>Gammaproteobacteria</taxon>
        <taxon>Methylococcales</taxon>
        <taxon>Methylococcaceae</taxon>
        <taxon>Methylocaldum</taxon>
    </lineage>
</organism>
<dbReference type="RefSeq" id="WP_281015931.1">
    <property type="nucleotide sequence ID" value="NZ_OX458334.1"/>
</dbReference>
<protein>
    <submittedName>
        <fullName evidence="1">Uncharacterized protein</fullName>
    </submittedName>
</protein>
<accession>A0ABM9I9T7</accession>
<geneLocation type="plasmid" evidence="1 2">
    <name>MSZNORminor</name>
</geneLocation>
<name>A0ABM9I9T7_9GAMM</name>
<evidence type="ECO:0000313" key="1">
    <source>
        <dbReference type="EMBL" id="CAI8981826.1"/>
    </source>
</evidence>